<dbReference type="Pfam" id="PF25083">
    <property type="entry name" value="GIPC1_GH1"/>
    <property type="match status" value="1"/>
</dbReference>
<keyword evidence="5" id="KW-1185">Reference proteome</keyword>
<dbReference type="InterPro" id="IPR056814">
    <property type="entry name" value="GIPC1-3_GH1"/>
</dbReference>
<feature type="region of interest" description="Disordered" evidence="2">
    <location>
        <begin position="1"/>
        <end position="39"/>
    </location>
</feature>
<gene>
    <name evidence="4" type="ORF">R5R35_003304</name>
</gene>
<dbReference type="Gene3D" id="2.30.42.10">
    <property type="match status" value="1"/>
</dbReference>
<dbReference type="PANTHER" id="PTHR12259:SF1">
    <property type="entry name" value="GH21964P"/>
    <property type="match status" value="1"/>
</dbReference>
<dbReference type="SUPFAM" id="SSF50156">
    <property type="entry name" value="PDZ domain-like"/>
    <property type="match status" value="1"/>
</dbReference>
<dbReference type="SMART" id="SM00228">
    <property type="entry name" value="PDZ"/>
    <property type="match status" value="1"/>
</dbReference>
<dbReference type="AlphaFoldDB" id="A0AAN9VHB6"/>
<organism evidence="4 5">
    <name type="scientific">Gryllus longicercus</name>
    <dbReference type="NCBI Taxonomy" id="2509291"/>
    <lineage>
        <taxon>Eukaryota</taxon>
        <taxon>Metazoa</taxon>
        <taxon>Ecdysozoa</taxon>
        <taxon>Arthropoda</taxon>
        <taxon>Hexapoda</taxon>
        <taxon>Insecta</taxon>
        <taxon>Pterygota</taxon>
        <taxon>Neoptera</taxon>
        <taxon>Polyneoptera</taxon>
        <taxon>Orthoptera</taxon>
        <taxon>Ensifera</taxon>
        <taxon>Gryllidea</taxon>
        <taxon>Grylloidea</taxon>
        <taxon>Gryllidae</taxon>
        <taxon>Gryllinae</taxon>
        <taxon>Gryllus</taxon>
    </lineage>
</organism>
<name>A0AAN9VHB6_9ORTH</name>
<dbReference type="FunFam" id="2.30.42.10:FF:000097">
    <property type="entry name" value="PDZ domain-containing protein GIPC1 isoform 1"/>
    <property type="match status" value="1"/>
</dbReference>
<dbReference type="CDD" id="cd06707">
    <property type="entry name" value="PDZ_GIPC"/>
    <property type="match status" value="1"/>
</dbReference>
<reference evidence="4 5" key="1">
    <citation type="submission" date="2024-03" db="EMBL/GenBank/DDBJ databases">
        <title>The genome assembly and annotation of the cricket Gryllus longicercus Weissman &amp; Gray.</title>
        <authorList>
            <person name="Szrajer S."/>
            <person name="Gray D."/>
            <person name="Ylla G."/>
        </authorList>
    </citation>
    <scope>NUCLEOTIDE SEQUENCE [LARGE SCALE GENOMIC DNA]</scope>
    <source>
        <strain evidence="4">DAG 2021-001</strain>
        <tissue evidence="4">Whole body minus gut</tissue>
    </source>
</reference>
<dbReference type="PANTHER" id="PTHR12259">
    <property type="entry name" value="RGS-GAIP INTERACTING PROTEIN GIPC"/>
    <property type="match status" value="1"/>
</dbReference>
<feature type="domain" description="PDZ" evidence="3">
    <location>
        <begin position="116"/>
        <end position="196"/>
    </location>
</feature>
<accession>A0AAN9VHB6</accession>
<dbReference type="InterPro" id="IPR001478">
    <property type="entry name" value="PDZ"/>
</dbReference>
<dbReference type="Pfam" id="PF25082">
    <property type="entry name" value="GIPC1_GH2"/>
    <property type="match status" value="1"/>
</dbReference>
<protein>
    <recommendedName>
        <fullName evidence="3">PDZ domain-containing protein</fullName>
    </recommendedName>
</protein>
<evidence type="ECO:0000256" key="2">
    <source>
        <dbReference type="SAM" id="MobiDB-lite"/>
    </source>
</evidence>
<evidence type="ECO:0000313" key="5">
    <source>
        <dbReference type="Proteomes" id="UP001378592"/>
    </source>
</evidence>
<sequence length="317" mass="35445">MPIFKQKGKKDSVKGDPQEQLPQVTKSPEKPSSVPTSPPKLVFHVQQAQGSPTGLISGFTNVRELYHKIAECYDFPSDEILFCTLNTHKVDMTKLLGGQIGLDDFIFVHRKGRPKEIELRKTEDALGLTITDNGAGYAFIKRIKEGSVIDNLKVIQVGDHIEKINDVNLVGRRHFEVAKMLKEIPRDSNFTLRLVEPLKDGFNIGKRGSNVRKKDPNGIEKMQTIRFSPLGAPVIQEAPGEVMVRGIEKINILLDSFLGINDNELATRIWEQAEGKNNSMEFADAIDSSDLEEFGFTDDFIIELWGAVTDARSGRLK</sequence>
<comment type="similarity">
    <text evidence="1">Belongs to the GIPC family.</text>
</comment>
<evidence type="ECO:0000259" key="3">
    <source>
        <dbReference type="PROSITE" id="PS50106"/>
    </source>
</evidence>
<proteinExistence type="inferred from homology"/>
<comment type="caution">
    <text evidence="4">The sequence shown here is derived from an EMBL/GenBank/DDBJ whole genome shotgun (WGS) entry which is preliminary data.</text>
</comment>
<dbReference type="Proteomes" id="UP001378592">
    <property type="component" value="Unassembled WGS sequence"/>
</dbReference>
<dbReference type="EMBL" id="JAZDUA010000218">
    <property type="protein sequence ID" value="KAK7863813.1"/>
    <property type="molecule type" value="Genomic_DNA"/>
</dbReference>
<dbReference type="PROSITE" id="PS50106">
    <property type="entry name" value="PDZ"/>
    <property type="match status" value="1"/>
</dbReference>
<dbReference type="Pfam" id="PF00595">
    <property type="entry name" value="PDZ"/>
    <property type="match status" value="1"/>
</dbReference>
<dbReference type="InterPro" id="IPR036034">
    <property type="entry name" value="PDZ_sf"/>
</dbReference>
<evidence type="ECO:0000313" key="4">
    <source>
        <dbReference type="EMBL" id="KAK7863813.1"/>
    </source>
</evidence>
<evidence type="ECO:0000256" key="1">
    <source>
        <dbReference type="ARBA" id="ARBA00009011"/>
    </source>
</evidence>
<dbReference type="InterPro" id="IPR055349">
    <property type="entry name" value="GH2_GIPC"/>
</dbReference>
<dbReference type="InterPro" id="IPR017379">
    <property type="entry name" value="GIPC1/2/3"/>
</dbReference>
<dbReference type="CDD" id="cd21180">
    <property type="entry name" value="GH2_GIPC"/>
    <property type="match status" value="1"/>
</dbReference>